<feature type="domain" description="Deubiquitinating enzyme MINDY-3/4 conserved" evidence="2">
    <location>
        <begin position="4"/>
        <end position="231"/>
    </location>
</feature>
<dbReference type="Pfam" id="PF13898">
    <property type="entry name" value="MINDY-3_4_CD"/>
    <property type="match status" value="1"/>
</dbReference>
<dbReference type="InterPro" id="IPR039785">
    <property type="entry name" value="MINY3/4"/>
</dbReference>
<evidence type="ECO:0000313" key="3">
    <source>
        <dbReference type="EMBL" id="GMF64849.1"/>
    </source>
</evidence>
<dbReference type="GO" id="GO:0071108">
    <property type="term" value="P:protein K48-linked deubiquitination"/>
    <property type="evidence" value="ECO:0007669"/>
    <property type="project" value="InterPro"/>
</dbReference>
<dbReference type="AlphaFoldDB" id="A0A9W6YJ58"/>
<keyword evidence="4" id="KW-1185">Reference proteome</keyword>
<dbReference type="GO" id="GO:0006508">
    <property type="term" value="P:proteolysis"/>
    <property type="evidence" value="ECO:0007669"/>
    <property type="project" value="UniProtKB-KW"/>
</dbReference>
<gene>
    <name evidence="3" type="ORF">Plil01_001760600</name>
</gene>
<dbReference type="SMART" id="SM01174">
    <property type="entry name" value="DUF4205"/>
    <property type="match status" value="1"/>
</dbReference>
<dbReference type="EMBL" id="BSXW01012435">
    <property type="protein sequence ID" value="GMF64849.1"/>
    <property type="molecule type" value="Genomic_DNA"/>
</dbReference>
<dbReference type="OrthoDB" id="10263628at2759"/>
<dbReference type="PANTHER" id="PTHR12473">
    <property type="entry name" value="UBIQUITIN CARBOXYL-TERMINAL HYDROLASE MINDY-4-RELATED"/>
    <property type="match status" value="1"/>
</dbReference>
<comment type="caution">
    <text evidence="3">The sequence shown here is derived from an EMBL/GenBank/DDBJ whole genome shotgun (WGS) entry which is preliminary data.</text>
</comment>
<dbReference type="GO" id="GO:1990380">
    <property type="term" value="F:K48-linked deubiquitinase activity"/>
    <property type="evidence" value="ECO:0007669"/>
    <property type="project" value="InterPro"/>
</dbReference>
<sequence length="236" mass="25739">MAGLKLHVATTEEQTRQILTAHLPQFMESKDSGLVQFVVSVLLTKGVGTIKNEMDQLSGDGGSQLIGAHDYCTQEIVNLLLCGYARSNVFNGDQVLEGTSASDPDAIVLRGISAQSTVGFLSLFEAYQNLVVGSYLKQPRVNVWVVCSESHYSVLFTADPRALEDGALETRSSLDLLYYDGLANQDEEIRLTVNTLALAEQSATASHDDLIPPLDLVIRTKWPRATVDWNGVEPLL</sequence>
<accession>A0A9W6YJ58</accession>
<evidence type="ECO:0000256" key="1">
    <source>
        <dbReference type="ARBA" id="ARBA00011074"/>
    </source>
</evidence>
<reference evidence="3" key="1">
    <citation type="submission" date="2023-04" db="EMBL/GenBank/DDBJ databases">
        <title>Phytophthora lilii NBRC 32176.</title>
        <authorList>
            <person name="Ichikawa N."/>
            <person name="Sato H."/>
            <person name="Tonouchi N."/>
        </authorList>
    </citation>
    <scope>NUCLEOTIDE SEQUENCE</scope>
    <source>
        <strain evidence="3">NBRC 32176</strain>
    </source>
</reference>
<proteinExistence type="inferred from homology"/>
<evidence type="ECO:0000259" key="2">
    <source>
        <dbReference type="SMART" id="SM01174"/>
    </source>
</evidence>
<dbReference type="GO" id="GO:0004843">
    <property type="term" value="F:cysteine-type deubiquitinase activity"/>
    <property type="evidence" value="ECO:0007669"/>
    <property type="project" value="UniProtKB-EC"/>
</dbReference>
<dbReference type="PANTHER" id="PTHR12473:SF8">
    <property type="entry name" value="UBIQUITIN CARBOXYL-TERMINAL HYDROLASE MINDY-4-RELATED"/>
    <property type="match status" value="1"/>
</dbReference>
<comment type="similarity">
    <text evidence="1">Belongs to the MINDY deubiquitinase family. FAM188 subfamily.</text>
</comment>
<name>A0A9W6YJ58_9STRA</name>
<evidence type="ECO:0000313" key="4">
    <source>
        <dbReference type="Proteomes" id="UP001165083"/>
    </source>
</evidence>
<organism evidence="3 4">
    <name type="scientific">Phytophthora lilii</name>
    <dbReference type="NCBI Taxonomy" id="2077276"/>
    <lineage>
        <taxon>Eukaryota</taxon>
        <taxon>Sar</taxon>
        <taxon>Stramenopiles</taxon>
        <taxon>Oomycota</taxon>
        <taxon>Peronosporomycetes</taxon>
        <taxon>Peronosporales</taxon>
        <taxon>Peronosporaceae</taxon>
        <taxon>Phytophthora</taxon>
    </lineage>
</organism>
<dbReference type="InterPro" id="IPR025257">
    <property type="entry name" value="MINDY-3/4_CD"/>
</dbReference>
<protein>
    <submittedName>
        <fullName evidence="3">Unnamed protein product</fullName>
    </submittedName>
</protein>
<dbReference type="Proteomes" id="UP001165083">
    <property type="component" value="Unassembled WGS sequence"/>
</dbReference>